<keyword evidence="3 10" id="KW-0808">Transferase</keyword>
<dbReference type="GO" id="GO:0016126">
    <property type="term" value="P:sterol biosynthetic process"/>
    <property type="evidence" value="ECO:0007669"/>
    <property type="project" value="UniProtKB-KW"/>
</dbReference>
<dbReference type="SUPFAM" id="SSF82657">
    <property type="entry name" value="BolA-like"/>
    <property type="match status" value="1"/>
</dbReference>
<evidence type="ECO:0000256" key="6">
    <source>
        <dbReference type="ARBA" id="ARBA00022840"/>
    </source>
</evidence>
<dbReference type="Proteomes" id="UP000494165">
    <property type="component" value="Unassembled WGS sequence"/>
</dbReference>
<evidence type="ECO:0000256" key="7">
    <source>
        <dbReference type="ARBA" id="ARBA00022842"/>
    </source>
</evidence>
<feature type="domain" description="GHMP kinase N-terminal" evidence="11">
    <location>
        <begin position="228"/>
        <end position="298"/>
    </location>
</feature>
<name>A0A8S1C493_9INSE</name>
<dbReference type="Pfam" id="PF08544">
    <property type="entry name" value="GHMP_kinases_C"/>
    <property type="match status" value="1"/>
</dbReference>
<keyword evidence="8 10" id="KW-0443">Lipid metabolism</keyword>
<dbReference type="NCBIfam" id="TIGR00549">
    <property type="entry name" value="mevalon_kin"/>
    <property type="match status" value="1"/>
</dbReference>
<evidence type="ECO:0000256" key="5">
    <source>
        <dbReference type="ARBA" id="ARBA00022777"/>
    </source>
</evidence>
<feature type="domain" description="GHMP kinase C-terminal" evidence="12">
    <location>
        <begin position="376"/>
        <end position="439"/>
    </location>
</feature>
<keyword evidence="4 10" id="KW-0547">Nucleotide-binding</keyword>
<dbReference type="InterPro" id="IPR002634">
    <property type="entry name" value="BolA"/>
</dbReference>
<keyword evidence="10" id="KW-0756">Sterol biosynthesis</keyword>
<dbReference type="AlphaFoldDB" id="A0A8S1C493"/>
<dbReference type="Pfam" id="PF01722">
    <property type="entry name" value="BolA"/>
    <property type="match status" value="1"/>
</dbReference>
<dbReference type="InterPro" id="IPR036065">
    <property type="entry name" value="BolA-like_sf"/>
</dbReference>
<organism evidence="13 14">
    <name type="scientific">Cloeon dipterum</name>
    <dbReference type="NCBI Taxonomy" id="197152"/>
    <lineage>
        <taxon>Eukaryota</taxon>
        <taxon>Metazoa</taxon>
        <taxon>Ecdysozoa</taxon>
        <taxon>Arthropoda</taxon>
        <taxon>Hexapoda</taxon>
        <taxon>Insecta</taxon>
        <taxon>Pterygota</taxon>
        <taxon>Palaeoptera</taxon>
        <taxon>Ephemeroptera</taxon>
        <taxon>Pisciforma</taxon>
        <taxon>Baetidae</taxon>
        <taxon>Cloeon</taxon>
    </lineage>
</organism>
<dbReference type="EC" id="2.7.1.36" evidence="10"/>
<evidence type="ECO:0000259" key="11">
    <source>
        <dbReference type="Pfam" id="PF00288"/>
    </source>
</evidence>
<evidence type="ECO:0000256" key="9">
    <source>
        <dbReference type="ARBA" id="ARBA00029438"/>
    </source>
</evidence>
<comment type="pathway">
    <text evidence="9 10">Isoprenoid biosynthesis; isopentenyl diphosphate biosynthesis via mevalonate pathway; isopentenyl diphosphate from (R)-mevalonate: step 1/3.</text>
</comment>
<keyword evidence="10" id="KW-0753">Steroid metabolism</keyword>
<comment type="catalytic activity">
    <reaction evidence="10">
        <text>(R)-mevalonate + ATP = (R)-5-phosphomevalonate + ADP + H(+)</text>
        <dbReference type="Rhea" id="RHEA:17065"/>
        <dbReference type="ChEBI" id="CHEBI:15378"/>
        <dbReference type="ChEBI" id="CHEBI:30616"/>
        <dbReference type="ChEBI" id="CHEBI:36464"/>
        <dbReference type="ChEBI" id="CHEBI:58146"/>
        <dbReference type="ChEBI" id="CHEBI:456216"/>
        <dbReference type="EC" id="2.7.1.36"/>
    </reaction>
</comment>
<accession>A0A8S1C493</accession>
<dbReference type="Gene3D" id="3.30.70.890">
    <property type="entry name" value="GHMP kinase, C-terminal domain"/>
    <property type="match status" value="1"/>
</dbReference>
<keyword evidence="10" id="KW-0752">Steroid biosynthesis</keyword>
<keyword evidence="14" id="KW-1185">Reference proteome</keyword>
<protein>
    <recommendedName>
        <fullName evidence="10">Mevalonate kinase</fullName>
        <shortName evidence="10">MK</shortName>
        <ecNumber evidence="10">2.7.1.36</ecNumber>
    </recommendedName>
</protein>
<comment type="subcellular location">
    <subcellularLocation>
        <location evidence="10">Cytoplasm</location>
    </subcellularLocation>
</comment>
<evidence type="ECO:0000256" key="10">
    <source>
        <dbReference type="RuleBase" id="RU363087"/>
    </source>
</evidence>
<evidence type="ECO:0000256" key="8">
    <source>
        <dbReference type="ARBA" id="ARBA00023098"/>
    </source>
</evidence>
<dbReference type="Pfam" id="PF00288">
    <property type="entry name" value="GHMP_kinases_N"/>
    <property type="match status" value="1"/>
</dbReference>
<comment type="similarity">
    <text evidence="10">Belongs to the GHMP kinase family. Mevalonate kinase subfamily.</text>
</comment>
<proteinExistence type="inferred from homology"/>
<dbReference type="GO" id="GO:0005524">
    <property type="term" value="F:ATP binding"/>
    <property type="evidence" value="ECO:0007669"/>
    <property type="project" value="UniProtKB-KW"/>
</dbReference>
<dbReference type="GO" id="GO:0005829">
    <property type="term" value="C:cytosol"/>
    <property type="evidence" value="ECO:0007669"/>
    <property type="project" value="TreeGrafter"/>
</dbReference>
<evidence type="ECO:0000256" key="1">
    <source>
        <dbReference type="ARBA" id="ARBA00022490"/>
    </source>
</evidence>
<dbReference type="SUPFAM" id="SSF54211">
    <property type="entry name" value="Ribosomal protein S5 domain 2-like"/>
    <property type="match status" value="1"/>
</dbReference>
<evidence type="ECO:0000313" key="13">
    <source>
        <dbReference type="EMBL" id="CAB3364113.1"/>
    </source>
</evidence>
<dbReference type="InterPro" id="IPR020568">
    <property type="entry name" value="Ribosomal_Su5_D2-typ_SF"/>
</dbReference>
<dbReference type="EMBL" id="CADEPI010000014">
    <property type="protein sequence ID" value="CAB3364113.1"/>
    <property type="molecule type" value="Genomic_DNA"/>
</dbReference>
<dbReference type="SUPFAM" id="SSF55060">
    <property type="entry name" value="GHMP Kinase, C-terminal domain"/>
    <property type="match status" value="1"/>
</dbReference>
<dbReference type="OrthoDB" id="1652964at2759"/>
<keyword evidence="2 10" id="KW-0444">Lipid biosynthesis</keyword>
<dbReference type="GO" id="GO:0004496">
    <property type="term" value="F:mevalonate kinase activity"/>
    <property type="evidence" value="ECO:0007669"/>
    <property type="project" value="UniProtKB-EC"/>
</dbReference>
<dbReference type="PANTHER" id="PTHR43290">
    <property type="entry name" value="MEVALONATE KINASE"/>
    <property type="match status" value="1"/>
</dbReference>
<dbReference type="InterPro" id="IPR006205">
    <property type="entry name" value="Mev_gal_kin"/>
</dbReference>
<evidence type="ECO:0000256" key="3">
    <source>
        <dbReference type="ARBA" id="ARBA00022679"/>
    </source>
</evidence>
<evidence type="ECO:0000256" key="4">
    <source>
        <dbReference type="ARBA" id="ARBA00022741"/>
    </source>
</evidence>
<keyword evidence="6 10" id="KW-0067">ATP-binding</keyword>
<dbReference type="Gene3D" id="3.10.20.90">
    <property type="entry name" value="Phosphatidylinositol 3-kinase Catalytic Subunit, Chain A, domain 1"/>
    <property type="match status" value="1"/>
</dbReference>
<dbReference type="Gene3D" id="3.30.230.10">
    <property type="match status" value="1"/>
</dbReference>
<comment type="caution">
    <text evidence="13">The sequence shown here is derived from an EMBL/GenBank/DDBJ whole genome shotgun (WGS) entry which is preliminary data.</text>
</comment>
<evidence type="ECO:0000259" key="12">
    <source>
        <dbReference type="Pfam" id="PF08544"/>
    </source>
</evidence>
<keyword evidence="5 10" id="KW-0418">Kinase</keyword>
<dbReference type="InterPro" id="IPR036554">
    <property type="entry name" value="GHMP_kinase_C_sf"/>
</dbReference>
<keyword evidence="7" id="KW-0460">Magnesium</keyword>
<dbReference type="PRINTS" id="PR00959">
    <property type="entry name" value="MEVGALKINASE"/>
</dbReference>
<dbReference type="GO" id="GO:0019287">
    <property type="term" value="P:isopentenyl diphosphate biosynthetic process, mevalonate pathway"/>
    <property type="evidence" value="ECO:0007669"/>
    <property type="project" value="TreeGrafter"/>
</dbReference>
<dbReference type="InterPro" id="IPR013750">
    <property type="entry name" value="GHMP_kinase_C_dom"/>
</dbReference>
<gene>
    <name evidence="13" type="ORF">CLODIP_2_CD06986</name>
</gene>
<keyword evidence="1 10" id="KW-0963">Cytoplasm</keyword>
<keyword evidence="10" id="KW-1207">Sterol metabolism</keyword>
<dbReference type="InterPro" id="IPR014721">
    <property type="entry name" value="Ribsml_uS5_D2-typ_fold_subgr"/>
</dbReference>
<evidence type="ECO:0000313" key="14">
    <source>
        <dbReference type="Proteomes" id="UP000494165"/>
    </source>
</evidence>
<evidence type="ECO:0000256" key="2">
    <source>
        <dbReference type="ARBA" id="ARBA00022516"/>
    </source>
</evidence>
<dbReference type="PANTHER" id="PTHR43290:SF2">
    <property type="entry name" value="MEVALONATE KINASE"/>
    <property type="match status" value="1"/>
</dbReference>
<sequence>MLANEKAKPTNNFLSLLWRVLKEVNDDSDGCGQKFRVVVVSPLFEGKPMLQCHKLVNAALKDELQQIHAFSQKTFSPSQWEKAQGVGAQSAMCSAPGKVILFGEHSVVYKKTAVAACVSKRTKVCLTAGKGNTILMDMPEVGLSQFEVELPADEGQVKGSGKLANSLLASLLEDPGVQNYGTVDKSDGTLMQRLDWWAGIIENNNKIKFSEQALSVLAYLHSFLTPRGKFCQGLDVRVTSDIRPGAGMGSSAAYAVALAGAFGKFHTANLDNAKIKELAWQAERLVHGKPSGLDTTVVCDGEIVRFPIVENVNVPRPAWPLRILLVDSGVARNTKRMVEIAAEKLKEIGTDILEEMDQIAVEAIRALTLSQDEGYKIIEDLVEKNHKCLVQLGVSHPALDQICSTAARLGLKAKITGAGGGGNAFVLLPPNMTAEKVQELQTAYQADNYQSFEVTLFGPGISFD</sequence>
<reference evidence="13 14" key="1">
    <citation type="submission" date="2020-04" db="EMBL/GenBank/DDBJ databases">
        <authorList>
            <person name="Alioto T."/>
            <person name="Alioto T."/>
            <person name="Gomez Garrido J."/>
        </authorList>
    </citation>
    <scope>NUCLEOTIDE SEQUENCE [LARGE SCALE GENOMIC DNA]</scope>
</reference>
<dbReference type="InterPro" id="IPR006204">
    <property type="entry name" value="GHMP_kinase_N_dom"/>
</dbReference>